<gene>
    <name evidence="3" type="ORF">E7811_15520</name>
</gene>
<accession>A0A4S3MLI9</accession>
<reference evidence="3 4" key="1">
    <citation type="submission" date="2019-04" db="EMBL/GenBank/DDBJ databases">
        <title>Draft genome sequence of Gemmobacter aestuarii sp. nov.</title>
        <authorList>
            <person name="Hameed A."/>
            <person name="Lin S.-Y."/>
            <person name="Shahina M."/>
            <person name="Lai W.-A."/>
            <person name="Young C.-C."/>
        </authorList>
    </citation>
    <scope>NUCLEOTIDE SEQUENCE [LARGE SCALE GENOMIC DNA]</scope>
    <source>
        <strain evidence="3 4">CC-PW-75</strain>
    </source>
</reference>
<keyword evidence="1" id="KW-0472">Membrane</keyword>
<sequence>MVTLWRRFRRDERGISLTEALIVTPIVILMFAAFVELGFLVFQWSQATKAVQIGARLLAVSDPLPSDMSSLTADYGALGEQEAVPGTIVTVACGAGAAACDATRMARLISGSDASCDYVAGTTLGMCDVFPRITAGNVLVSYRRAGLGYVGRPSGPVVSITVELRNLNFEFLLLGRLLALATDTISIPAHPVTMTSEDMRSSL</sequence>
<feature type="transmembrane region" description="Helical" evidence="1">
    <location>
        <begin position="20"/>
        <end position="42"/>
    </location>
</feature>
<keyword evidence="4" id="KW-1185">Reference proteome</keyword>
<dbReference type="RefSeq" id="WP_136395558.1">
    <property type="nucleotide sequence ID" value="NZ_SSND01000004.1"/>
</dbReference>
<evidence type="ECO:0000259" key="2">
    <source>
        <dbReference type="Pfam" id="PF07811"/>
    </source>
</evidence>
<evidence type="ECO:0000313" key="3">
    <source>
        <dbReference type="EMBL" id="THD82450.1"/>
    </source>
</evidence>
<keyword evidence="1" id="KW-1133">Transmembrane helix</keyword>
<dbReference type="Proteomes" id="UP000309450">
    <property type="component" value="Unassembled WGS sequence"/>
</dbReference>
<proteinExistence type="predicted"/>
<evidence type="ECO:0000313" key="4">
    <source>
        <dbReference type="Proteomes" id="UP000309450"/>
    </source>
</evidence>
<name>A0A4S3MLI9_9RHOB</name>
<dbReference type="EMBL" id="SSND01000004">
    <property type="protein sequence ID" value="THD82450.1"/>
    <property type="molecule type" value="Genomic_DNA"/>
</dbReference>
<dbReference type="Pfam" id="PF07811">
    <property type="entry name" value="TadE"/>
    <property type="match status" value="1"/>
</dbReference>
<comment type="caution">
    <text evidence="3">The sequence shown here is derived from an EMBL/GenBank/DDBJ whole genome shotgun (WGS) entry which is preliminary data.</text>
</comment>
<feature type="domain" description="TadE-like" evidence="2">
    <location>
        <begin position="14"/>
        <end position="56"/>
    </location>
</feature>
<protein>
    <submittedName>
        <fullName evidence="3">Pilus assembly protein</fullName>
    </submittedName>
</protein>
<dbReference type="AlphaFoldDB" id="A0A4S3MLI9"/>
<dbReference type="InterPro" id="IPR012495">
    <property type="entry name" value="TadE-like_dom"/>
</dbReference>
<dbReference type="OrthoDB" id="7865585at2"/>
<evidence type="ECO:0000256" key="1">
    <source>
        <dbReference type="SAM" id="Phobius"/>
    </source>
</evidence>
<organism evidence="3 4">
    <name type="scientific">Aliigemmobacter aestuarii</name>
    <dbReference type="NCBI Taxonomy" id="1445661"/>
    <lineage>
        <taxon>Bacteria</taxon>
        <taxon>Pseudomonadati</taxon>
        <taxon>Pseudomonadota</taxon>
        <taxon>Alphaproteobacteria</taxon>
        <taxon>Rhodobacterales</taxon>
        <taxon>Paracoccaceae</taxon>
        <taxon>Aliigemmobacter</taxon>
    </lineage>
</organism>
<keyword evidence="1" id="KW-0812">Transmembrane</keyword>